<reference evidence="4" key="2">
    <citation type="submission" date="2025-08" db="UniProtKB">
        <authorList>
            <consortium name="RefSeq"/>
        </authorList>
    </citation>
    <scope>IDENTIFICATION</scope>
    <source>
        <tissue evidence="4">Leaf</tissue>
    </source>
</reference>
<dbReference type="InterPro" id="IPR024752">
    <property type="entry name" value="Myb/SANT-like_dom"/>
</dbReference>
<dbReference type="RefSeq" id="XP_021858316.2">
    <property type="nucleotide sequence ID" value="XM_022002624.2"/>
</dbReference>
<evidence type="ECO:0000313" key="3">
    <source>
        <dbReference type="Proteomes" id="UP000813463"/>
    </source>
</evidence>
<sequence length="300" mass="33978">MAPKKNKNNQIGDRINDGEIQELVNVSRITWSNELIHTLYDLCIKHTMWSKGKSGAKTSHQLLWKKVVEDWEKITNLAWDKGRLKNKLDGMRPKWILWKQLKSKETRLGWDNEKRTVAASDEWWALKIQENAKFEIFRDEGIEPELEYKMDQVFGGCAQGAEKFTPVADPLTLEDEVYVPSPPIGLSSHLNDFDEVGSNVGNEWDGMWKEHSPSSPTHLSTQNENTDKGKGKRVMESGSSQSNKSARTESTRKSGGSAALSHKIDGMVQMIAERNNSTKEFQVAMVNMMNSMNIATPNIV</sequence>
<evidence type="ECO:0000313" key="4">
    <source>
        <dbReference type="RefSeq" id="XP_021858316.2"/>
    </source>
</evidence>
<protein>
    <submittedName>
        <fullName evidence="4">Uncharacterized protein isoform X2</fullName>
    </submittedName>
</protein>
<dbReference type="AlphaFoldDB" id="A0A9R0IZP0"/>
<proteinExistence type="predicted"/>
<gene>
    <name evidence="4" type="primary">LOC110797508</name>
</gene>
<accession>A0A9R0IZP0</accession>
<organism evidence="3 4">
    <name type="scientific">Spinacia oleracea</name>
    <name type="common">Spinach</name>
    <dbReference type="NCBI Taxonomy" id="3562"/>
    <lineage>
        <taxon>Eukaryota</taxon>
        <taxon>Viridiplantae</taxon>
        <taxon>Streptophyta</taxon>
        <taxon>Embryophyta</taxon>
        <taxon>Tracheophyta</taxon>
        <taxon>Spermatophyta</taxon>
        <taxon>Magnoliopsida</taxon>
        <taxon>eudicotyledons</taxon>
        <taxon>Gunneridae</taxon>
        <taxon>Pentapetalae</taxon>
        <taxon>Caryophyllales</taxon>
        <taxon>Chenopodiaceae</taxon>
        <taxon>Chenopodioideae</taxon>
        <taxon>Anserineae</taxon>
        <taxon>Spinacia</taxon>
    </lineage>
</organism>
<evidence type="ECO:0000259" key="2">
    <source>
        <dbReference type="Pfam" id="PF12776"/>
    </source>
</evidence>
<dbReference type="PANTHER" id="PTHR31704:SF55">
    <property type="entry name" value="MYB_SANT-LIKE DNA-BINDING DOMAIN PROTEIN"/>
    <property type="match status" value="1"/>
</dbReference>
<keyword evidence="3" id="KW-1185">Reference proteome</keyword>
<feature type="domain" description="Myb/SANT-like" evidence="2">
    <location>
        <begin position="30"/>
        <end position="125"/>
    </location>
</feature>
<dbReference type="Proteomes" id="UP000813463">
    <property type="component" value="Chromosome 1"/>
</dbReference>
<dbReference type="Pfam" id="PF12776">
    <property type="entry name" value="Myb_DNA-bind_3"/>
    <property type="match status" value="1"/>
</dbReference>
<feature type="region of interest" description="Disordered" evidence="1">
    <location>
        <begin position="201"/>
        <end position="261"/>
    </location>
</feature>
<dbReference type="GeneID" id="110797508"/>
<dbReference type="PANTHER" id="PTHR31704">
    <property type="entry name" value="MYB/SANT-LIKE DNA-BINDING DOMAIN PROTEIN-RELATED"/>
    <property type="match status" value="1"/>
</dbReference>
<evidence type="ECO:0000256" key="1">
    <source>
        <dbReference type="SAM" id="MobiDB-lite"/>
    </source>
</evidence>
<feature type="compositionally biased region" description="Polar residues" evidence="1">
    <location>
        <begin position="213"/>
        <end position="224"/>
    </location>
</feature>
<name>A0A9R0IZP0_SPIOL</name>
<reference evidence="3" key="1">
    <citation type="journal article" date="2021" name="Nat. Commun.">
        <title>Genomic analyses provide insights into spinach domestication and the genetic basis of agronomic traits.</title>
        <authorList>
            <person name="Cai X."/>
            <person name="Sun X."/>
            <person name="Xu C."/>
            <person name="Sun H."/>
            <person name="Wang X."/>
            <person name="Ge C."/>
            <person name="Zhang Z."/>
            <person name="Wang Q."/>
            <person name="Fei Z."/>
            <person name="Jiao C."/>
            <person name="Wang Q."/>
        </authorList>
    </citation>
    <scope>NUCLEOTIDE SEQUENCE [LARGE SCALE GENOMIC DNA]</scope>
    <source>
        <strain evidence="3">cv. Varoflay</strain>
    </source>
</reference>
<feature type="compositionally biased region" description="Basic and acidic residues" evidence="1">
    <location>
        <begin position="225"/>
        <end position="235"/>
    </location>
</feature>